<evidence type="ECO:0000256" key="3">
    <source>
        <dbReference type="SAM" id="MobiDB-lite"/>
    </source>
</evidence>
<evidence type="ECO:0000313" key="6">
    <source>
        <dbReference type="Proteomes" id="UP000703269"/>
    </source>
</evidence>
<evidence type="ECO:0000256" key="2">
    <source>
        <dbReference type="SAM" id="Coils"/>
    </source>
</evidence>
<dbReference type="EMBL" id="BPQB01000028">
    <property type="protein sequence ID" value="GJE92845.1"/>
    <property type="molecule type" value="Genomic_DNA"/>
</dbReference>
<dbReference type="GO" id="GO:0070319">
    <property type="term" value="C:Golgi to plasma membrane transport vesicle"/>
    <property type="evidence" value="ECO:0007669"/>
    <property type="project" value="TreeGrafter"/>
</dbReference>
<evidence type="ECO:0000259" key="4">
    <source>
        <dbReference type="Pfam" id="PF06428"/>
    </source>
</evidence>
<protein>
    <recommendedName>
        <fullName evidence="4">GDP/GTP exchange factor Sec2 N-terminal domain-containing protein</fullName>
    </recommendedName>
</protein>
<dbReference type="GO" id="GO:0051286">
    <property type="term" value="C:cell tip"/>
    <property type="evidence" value="ECO:0007669"/>
    <property type="project" value="TreeGrafter"/>
</dbReference>
<dbReference type="GO" id="GO:0005085">
    <property type="term" value="F:guanyl-nucleotide exchange factor activity"/>
    <property type="evidence" value="ECO:0007669"/>
    <property type="project" value="InterPro"/>
</dbReference>
<keyword evidence="1 2" id="KW-0175">Coiled coil</keyword>
<dbReference type="AlphaFoldDB" id="A0A9P3LF14"/>
<feature type="domain" description="GDP/GTP exchange factor Sec2 N-terminal" evidence="4">
    <location>
        <begin position="212"/>
        <end position="286"/>
    </location>
</feature>
<dbReference type="OrthoDB" id="5560525at2759"/>
<sequence length="479" mass="51672">MFAVPPPMNHRTNLPQRSDSLGAVKTAPFAQIEEELRDVKRVHMQGQEEDLRMALSRTISRVEELSFMLKDAIKAQTDLHTELTLAKSNLQLALANNEMLEDALKRDGGHSKDVGWRRWSAKEQRERELADSRRQSMESNASQPEPNAPSPVAPSPLPATAEGRFFKFRFGNQSVPVAGSPRIPSSATPTSTSTVNGASAAAHLTSASLPSLVPTRDKEKELEEILAQLEKERKAHKAAQAAKEQLEAELESLSQALFEEANKMVAAERMKLAEAEEELKEARAEKDALRSALKLVEHQRIEAESREASPLPGYSFPASSSSTSVNHSHKRSSSSAIAIKSLPSSQPSSAQASPQSMVRILSEPASSSTTRAPAPPPLELPEVGLSLDGTADSSPSETKEQSEQRSVDEEDAEQTAVEPGHASESLSPPEVSVTGASPTAQSPSPGQFGFSSGRPLTYFDTEESPWADARSSTPVTAAF</sequence>
<reference evidence="5 6" key="1">
    <citation type="submission" date="2021-08" db="EMBL/GenBank/DDBJ databases">
        <title>Draft Genome Sequence of Phanerochaete sordida strain YK-624.</title>
        <authorList>
            <person name="Mori T."/>
            <person name="Dohra H."/>
            <person name="Suzuki T."/>
            <person name="Kawagishi H."/>
            <person name="Hirai H."/>
        </authorList>
    </citation>
    <scope>NUCLEOTIDE SEQUENCE [LARGE SCALE GENOMIC DNA]</scope>
    <source>
        <strain evidence="5 6">YK-624</strain>
    </source>
</reference>
<feature type="compositionally biased region" description="Basic and acidic residues" evidence="3">
    <location>
        <begin position="106"/>
        <end position="136"/>
    </location>
</feature>
<evidence type="ECO:0000256" key="1">
    <source>
        <dbReference type="ARBA" id="ARBA00023054"/>
    </source>
</evidence>
<dbReference type="GO" id="GO:0006887">
    <property type="term" value="P:exocytosis"/>
    <property type="evidence" value="ECO:0007669"/>
    <property type="project" value="TreeGrafter"/>
</dbReference>
<name>A0A9P3LF14_9APHY</name>
<feature type="compositionally biased region" description="Low complexity" evidence="3">
    <location>
        <begin position="441"/>
        <end position="453"/>
    </location>
</feature>
<dbReference type="InterPro" id="IPR009449">
    <property type="entry name" value="Sec2_N"/>
</dbReference>
<dbReference type="Proteomes" id="UP000703269">
    <property type="component" value="Unassembled WGS sequence"/>
</dbReference>
<organism evidence="5 6">
    <name type="scientific">Phanerochaete sordida</name>
    <dbReference type="NCBI Taxonomy" id="48140"/>
    <lineage>
        <taxon>Eukaryota</taxon>
        <taxon>Fungi</taxon>
        <taxon>Dikarya</taxon>
        <taxon>Basidiomycota</taxon>
        <taxon>Agaricomycotina</taxon>
        <taxon>Agaricomycetes</taxon>
        <taxon>Polyporales</taxon>
        <taxon>Phanerochaetaceae</taxon>
        <taxon>Phanerochaete</taxon>
    </lineage>
</organism>
<feature type="compositionally biased region" description="Pro residues" evidence="3">
    <location>
        <begin position="146"/>
        <end position="157"/>
    </location>
</feature>
<feature type="compositionally biased region" description="Low complexity" evidence="3">
    <location>
        <begin position="333"/>
        <end position="356"/>
    </location>
</feature>
<feature type="region of interest" description="Disordered" evidence="3">
    <location>
        <begin position="106"/>
        <end position="158"/>
    </location>
</feature>
<feature type="compositionally biased region" description="Polar residues" evidence="3">
    <location>
        <begin position="470"/>
        <end position="479"/>
    </location>
</feature>
<dbReference type="SUPFAM" id="SSF144284">
    <property type="entry name" value="Sec2 N-terminal region"/>
    <property type="match status" value="1"/>
</dbReference>
<keyword evidence="6" id="KW-1185">Reference proteome</keyword>
<feature type="region of interest" description="Disordered" evidence="3">
    <location>
        <begin position="302"/>
        <end position="479"/>
    </location>
</feature>
<dbReference type="PANTHER" id="PTHR14430:SF0">
    <property type="entry name" value="SEC2P DOMAIN-CONTAINING PROTEIN"/>
    <property type="match status" value="1"/>
</dbReference>
<accession>A0A9P3LF14</accession>
<proteinExistence type="predicted"/>
<evidence type="ECO:0000313" key="5">
    <source>
        <dbReference type="EMBL" id="GJE92845.1"/>
    </source>
</evidence>
<feature type="coiled-coil region" evidence="2">
    <location>
        <begin position="212"/>
        <end position="299"/>
    </location>
</feature>
<feature type="compositionally biased region" description="Basic and acidic residues" evidence="3">
    <location>
        <begin position="397"/>
        <end position="407"/>
    </location>
</feature>
<dbReference type="InterPro" id="IPR040351">
    <property type="entry name" value="RAB3IL/RAB3IP/Sec2"/>
</dbReference>
<comment type="caution">
    <text evidence="5">The sequence shown here is derived from an EMBL/GenBank/DDBJ whole genome shotgun (WGS) entry which is preliminary data.</text>
</comment>
<gene>
    <name evidence="5" type="ORF">PsYK624_090030</name>
</gene>
<dbReference type="PANTHER" id="PTHR14430">
    <property type="entry name" value="RABIN3-RELATED"/>
    <property type="match status" value="1"/>
</dbReference>
<dbReference type="Gene3D" id="6.10.140.910">
    <property type="match status" value="1"/>
</dbReference>
<dbReference type="Pfam" id="PF06428">
    <property type="entry name" value="Sec2p"/>
    <property type="match status" value="1"/>
</dbReference>